<protein>
    <submittedName>
        <fullName evidence="2">Uncharacterized protein</fullName>
    </submittedName>
</protein>
<dbReference type="RefSeq" id="WP_188653591.1">
    <property type="nucleotide sequence ID" value="NZ_BMIN01000008.1"/>
</dbReference>
<dbReference type="Proteomes" id="UP000642571">
    <property type="component" value="Unassembled WGS sequence"/>
</dbReference>
<keyword evidence="1" id="KW-1133">Transmembrane helix</keyword>
<organism evidence="2 3">
    <name type="scientific">Pontibacillus salipaludis</name>
    <dbReference type="NCBI Taxonomy" id="1697394"/>
    <lineage>
        <taxon>Bacteria</taxon>
        <taxon>Bacillati</taxon>
        <taxon>Bacillota</taxon>
        <taxon>Bacilli</taxon>
        <taxon>Bacillales</taxon>
        <taxon>Bacillaceae</taxon>
        <taxon>Pontibacillus</taxon>
    </lineage>
</organism>
<feature type="transmembrane region" description="Helical" evidence="1">
    <location>
        <begin position="37"/>
        <end position="55"/>
    </location>
</feature>
<comment type="caution">
    <text evidence="2">The sequence shown here is derived from an EMBL/GenBank/DDBJ whole genome shotgun (WGS) entry which is preliminary data.</text>
</comment>
<keyword evidence="3" id="KW-1185">Reference proteome</keyword>
<name>A0ABQ1Q5E8_9BACI</name>
<evidence type="ECO:0000313" key="3">
    <source>
        <dbReference type="Proteomes" id="UP000642571"/>
    </source>
</evidence>
<gene>
    <name evidence="2" type="ORF">GCM10011389_21490</name>
</gene>
<accession>A0ABQ1Q5E8</accession>
<reference evidence="3" key="1">
    <citation type="journal article" date="2019" name="Int. J. Syst. Evol. Microbiol.">
        <title>The Global Catalogue of Microorganisms (GCM) 10K type strain sequencing project: providing services to taxonomists for standard genome sequencing and annotation.</title>
        <authorList>
            <consortium name="The Broad Institute Genomics Platform"/>
            <consortium name="The Broad Institute Genome Sequencing Center for Infectious Disease"/>
            <person name="Wu L."/>
            <person name="Ma J."/>
        </authorList>
    </citation>
    <scope>NUCLEOTIDE SEQUENCE [LARGE SCALE GENOMIC DNA]</scope>
    <source>
        <strain evidence="3">CGMCC 1.15353</strain>
    </source>
</reference>
<evidence type="ECO:0000313" key="2">
    <source>
        <dbReference type="EMBL" id="GGD13567.1"/>
    </source>
</evidence>
<feature type="transmembrane region" description="Helical" evidence="1">
    <location>
        <begin position="12"/>
        <end position="31"/>
    </location>
</feature>
<keyword evidence="1" id="KW-0472">Membrane</keyword>
<keyword evidence="1" id="KW-0812">Transmembrane</keyword>
<sequence>MEDKKRKSQLKLWLGAVFWSIIAFLIVKLLWEDANPILLLVFLILGFLINFIITLRNQSFSGSSY</sequence>
<evidence type="ECO:0000256" key="1">
    <source>
        <dbReference type="SAM" id="Phobius"/>
    </source>
</evidence>
<dbReference type="EMBL" id="BMIN01000008">
    <property type="protein sequence ID" value="GGD13567.1"/>
    <property type="molecule type" value="Genomic_DNA"/>
</dbReference>
<proteinExistence type="predicted"/>